<accession>A0AAW1VZ51</accession>
<dbReference type="AlphaFoldDB" id="A0AAW1VZ51"/>
<organism evidence="2 3">
    <name type="scientific">Rubus argutus</name>
    <name type="common">Southern blackberry</name>
    <dbReference type="NCBI Taxonomy" id="59490"/>
    <lineage>
        <taxon>Eukaryota</taxon>
        <taxon>Viridiplantae</taxon>
        <taxon>Streptophyta</taxon>
        <taxon>Embryophyta</taxon>
        <taxon>Tracheophyta</taxon>
        <taxon>Spermatophyta</taxon>
        <taxon>Magnoliopsida</taxon>
        <taxon>eudicotyledons</taxon>
        <taxon>Gunneridae</taxon>
        <taxon>Pentapetalae</taxon>
        <taxon>rosids</taxon>
        <taxon>fabids</taxon>
        <taxon>Rosales</taxon>
        <taxon>Rosaceae</taxon>
        <taxon>Rosoideae</taxon>
        <taxon>Rosoideae incertae sedis</taxon>
        <taxon>Rubus</taxon>
    </lineage>
</organism>
<dbReference type="EMBL" id="JBEDUW010000007">
    <property type="protein sequence ID" value="KAK9912693.1"/>
    <property type="molecule type" value="Genomic_DNA"/>
</dbReference>
<evidence type="ECO:0000259" key="1">
    <source>
        <dbReference type="Pfam" id="PF03478"/>
    </source>
</evidence>
<name>A0AAW1VZ51_RUBAR</name>
<reference evidence="2 3" key="1">
    <citation type="journal article" date="2023" name="G3 (Bethesda)">
        <title>A chromosome-length genome assembly and annotation of blackberry (Rubus argutus, cv. 'Hillquist').</title>
        <authorList>
            <person name="Bruna T."/>
            <person name="Aryal R."/>
            <person name="Dudchenko O."/>
            <person name="Sargent D.J."/>
            <person name="Mead D."/>
            <person name="Buti M."/>
            <person name="Cavallini A."/>
            <person name="Hytonen T."/>
            <person name="Andres J."/>
            <person name="Pham M."/>
            <person name="Weisz D."/>
            <person name="Mascagni F."/>
            <person name="Usai G."/>
            <person name="Natali L."/>
            <person name="Bassil N."/>
            <person name="Fernandez G.E."/>
            <person name="Lomsadze A."/>
            <person name="Armour M."/>
            <person name="Olukolu B."/>
            <person name="Poorten T."/>
            <person name="Britton C."/>
            <person name="Davik J."/>
            <person name="Ashrafi H."/>
            <person name="Aiden E.L."/>
            <person name="Borodovsky M."/>
            <person name="Worthington M."/>
        </authorList>
    </citation>
    <scope>NUCLEOTIDE SEQUENCE [LARGE SCALE GENOMIC DNA]</scope>
    <source>
        <strain evidence="2">PI 553951</strain>
    </source>
</reference>
<dbReference type="Proteomes" id="UP001457282">
    <property type="component" value="Unassembled WGS sequence"/>
</dbReference>
<keyword evidence="3" id="KW-1185">Reference proteome</keyword>
<dbReference type="InterPro" id="IPR050942">
    <property type="entry name" value="F-box_BR-signaling"/>
</dbReference>
<dbReference type="InterPro" id="IPR005174">
    <property type="entry name" value="KIB1-4_b-propeller"/>
</dbReference>
<proteinExistence type="predicted"/>
<gene>
    <name evidence="2" type="ORF">M0R45_036543</name>
</gene>
<comment type="caution">
    <text evidence="2">The sequence shown here is derived from an EMBL/GenBank/DDBJ whole genome shotgun (WGS) entry which is preliminary data.</text>
</comment>
<evidence type="ECO:0000313" key="2">
    <source>
        <dbReference type="EMBL" id="KAK9912693.1"/>
    </source>
</evidence>
<protein>
    <recommendedName>
        <fullName evidence="1">KIB1-4 beta-propeller domain-containing protein</fullName>
    </recommendedName>
</protein>
<dbReference type="PANTHER" id="PTHR44259:SF107">
    <property type="entry name" value="F-BOX PROTEIN SKIP23-LIKE"/>
    <property type="match status" value="1"/>
</dbReference>
<dbReference type="Pfam" id="PF03478">
    <property type="entry name" value="Beta-prop_KIB1-4"/>
    <property type="match status" value="1"/>
</dbReference>
<dbReference type="PANTHER" id="PTHR44259">
    <property type="entry name" value="OS07G0183000 PROTEIN-RELATED"/>
    <property type="match status" value="1"/>
</dbReference>
<feature type="domain" description="KIB1-4 beta-propeller" evidence="1">
    <location>
        <begin position="34"/>
        <end position="172"/>
    </location>
</feature>
<sequence>MPSNCGREFLCDLTELANPFGRVKAREHQENLIIRLPPLKPPAKDRGLEAWIKRCNYFVQRTMISEDPILNADNCIVVVIYVECIQLAFIKPGKDTTWTYVDERWRGNEEVVHVKDNFYSVNNRSQLLYFKITRDSSSDVTLAAKEIPRKSVHKGYIVDSNEGLLMVKRFLDWEVDKFSN</sequence>
<evidence type="ECO:0000313" key="3">
    <source>
        <dbReference type="Proteomes" id="UP001457282"/>
    </source>
</evidence>